<feature type="transmembrane region" description="Helical" evidence="1">
    <location>
        <begin position="92"/>
        <end position="110"/>
    </location>
</feature>
<sequence length="326" mass="35418">MIDTFASPAPRRRPKPPITWPAFVLVAIAAAAAAIAYGLYRGPQFSSGFTSNALTAAFNAALIPTLLGTLAFWCLLYFGYVRWKHEARGPAYFNALLAIIFACLFLSPFARHQVEVYKAGDVKGMEAAVAKVNARAVAEEQAARAELTKALDACAREIRLDPEVLLTAGDRKAARERIGVARAAAEAYHAGYPERLAKARVAFVAAVGQAKVSQEVAARKIADFDDSAKLQVHRSAKIQEWEQALFDEAQAGIAALSRSPWRPYGDTQLLFSSRADGEAFILAQREAGDLRLKLQSLTAGTANVVITDQPMILQTRQRRPIADVYG</sequence>
<feature type="transmembrane region" description="Helical" evidence="1">
    <location>
        <begin position="60"/>
        <end position="80"/>
    </location>
</feature>
<keyword evidence="1" id="KW-0812">Transmembrane</keyword>
<proteinExistence type="predicted"/>
<comment type="caution">
    <text evidence="2">The sequence shown here is derived from an EMBL/GenBank/DDBJ whole genome shotgun (WGS) entry which is preliminary data.</text>
</comment>
<evidence type="ECO:0000256" key="1">
    <source>
        <dbReference type="SAM" id="Phobius"/>
    </source>
</evidence>
<protein>
    <submittedName>
        <fullName evidence="2">Uncharacterized protein</fullName>
    </submittedName>
</protein>
<accession>A0A6G4QZN5</accession>
<evidence type="ECO:0000313" key="2">
    <source>
        <dbReference type="EMBL" id="NGM50705.1"/>
    </source>
</evidence>
<organism evidence="2">
    <name type="scientific">Caulobacter sp. 602-2</name>
    <dbReference type="NCBI Taxonomy" id="2710887"/>
    <lineage>
        <taxon>Bacteria</taxon>
        <taxon>Pseudomonadati</taxon>
        <taxon>Pseudomonadota</taxon>
        <taxon>Alphaproteobacteria</taxon>
        <taxon>Caulobacterales</taxon>
        <taxon>Caulobacteraceae</taxon>
        <taxon>Caulobacter</taxon>
    </lineage>
</organism>
<keyword evidence="1" id="KW-0472">Membrane</keyword>
<dbReference type="AlphaFoldDB" id="A0A6G4QZN5"/>
<gene>
    <name evidence="2" type="ORF">G5B46_13890</name>
</gene>
<reference evidence="2" key="1">
    <citation type="submission" date="2020-02" db="EMBL/GenBank/DDBJ databases">
        <authorList>
            <person name="Gao J."/>
            <person name="Sun J."/>
        </authorList>
    </citation>
    <scope>NUCLEOTIDE SEQUENCE</scope>
    <source>
        <strain evidence="2">602-2</strain>
    </source>
</reference>
<keyword evidence="1" id="KW-1133">Transmembrane helix</keyword>
<dbReference type="EMBL" id="JAAKGT010000006">
    <property type="protein sequence ID" value="NGM50705.1"/>
    <property type="molecule type" value="Genomic_DNA"/>
</dbReference>
<dbReference type="RefSeq" id="WP_165259507.1">
    <property type="nucleotide sequence ID" value="NZ_JAAKGT010000006.1"/>
</dbReference>
<feature type="transmembrane region" description="Helical" evidence="1">
    <location>
        <begin position="20"/>
        <end position="40"/>
    </location>
</feature>
<name>A0A6G4QZN5_9CAUL</name>